<organism evidence="1 2">
    <name type="scientific">Methylomonas koyamae</name>
    <dbReference type="NCBI Taxonomy" id="702114"/>
    <lineage>
        <taxon>Bacteria</taxon>
        <taxon>Pseudomonadati</taxon>
        <taxon>Pseudomonadota</taxon>
        <taxon>Gammaproteobacteria</taxon>
        <taxon>Methylococcales</taxon>
        <taxon>Methylococcaceae</taxon>
        <taxon>Methylomonas</taxon>
    </lineage>
</organism>
<reference evidence="2" key="1">
    <citation type="submission" date="2016-03" db="EMBL/GenBank/DDBJ databases">
        <authorList>
            <person name="Heylen K."/>
            <person name="De Vos P."/>
            <person name="Vekeman B."/>
        </authorList>
    </citation>
    <scope>NUCLEOTIDE SEQUENCE [LARGE SCALE GENOMIC DNA]</scope>
    <source>
        <strain evidence="2">R-45383</strain>
    </source>
</reference>
<dbReference type="InterPro" id="IPR021834">
    <property type="entry name" value="DUF3426"/>
</dbReference>
<dbReference type="Proteomes" id="UP000077628">
    <property type="component" value="Unassembled WGS sequence"/>
</dbReference>
<gene>
    <name evidence="1" type="ORF">A1355_14780</name>
</gene>
<dbReference type="Pfam" id="PF11906">
    <property type="entry name" value="DUF3426"/>
    <property type="match status" value="1"/>
</dbReference>
<evidence type="ECO:0000313" key="2">
    <source>
        <dbReference type="Proteomes" id="UP000077628"/>
    </source>
</evidence>
<dbReference type="EMBL" id="LUUK01000225">
    <property type="protein sequence ID" value="OAI11914.1"/>
    <property type="molecule type" value="Genomic_DNA"/>
</dbReference>
<proteinExistence type="predicted"/>
<keyword evidence="2" id="KW-1185">Reference proteome</keyword>
<dbReference type="AlphaFoldDB" id="A0A177N2N0"/>
<sequence>MLVLLIGQMFYFEGAALSNRPSIRSILAAVCSAVHCQLPAYRNLKAMTFRQLNLQAGADRSYLLSGALSNQGLFPQAVPNLRLTLTDLSGNVIAERVFWAEQYFESGMLYPDQTKPFRLQFAAPTTSVAGYALNLL</sequence>
<comment type="caution">
    <text evidence="1">The sequence shown here is derived from an EMBL/GenBank/DDBJ whole genome shotgun (WGS) entry which is preliminary data.</text>
</comment>
<dbReference type="STRING" id="702114.A1355_14780"/>
<evidence type="ECO:0008006" key="3">
    <source>
        <dbReference type="Google" id="ProtNLM"/>
    </source>
</evidence>
<accession>A0A177N2N0</accession>
<protein>
    <recommendedName>
        <fullName evidence="3">DUF3426 domain-containing protein</fullName>
    </recommendedName>
</protein>
<name>A0A177N2N0_9GAMM</name>
<evidence type="ECO:0000313" key="1">
    <source>
        <dbReference type="EMBL" id="OAI11914.1"/>
    </source>
</evidence>